<evidence type="ECO:0000256" key="8">
    <source>
        <dbReference type="ARBA" id="ARBA00022909"/>
    </source>
</evidence>
<sequence length="172" mass="19458">MTGETRVFFGLGSNMGDKEGTLQEAVRLLDAVSGIQVLRSSSLYETDPVGYVEQDVFYNLVLEADVILPPQALLEETQRIEQQLGRTRDIRWGPRTVDIDILLYGEQQEDTEALCIPHPRMAERAFVLVPLAELVPHQVIPMPARVNVLIEELLSNLEHTDGVRRSKSFCWK</sequence>
<dbReference type="InterPro" id="IPR000550">
    <property type="entry name" value="Hppk"/>
</dbReference>
<dbReference type="EC" id="2.7.6.3" evidence="3"/>
<dbReference type="PANTHER" id="PTHR43071:SF1">
    <property type="entry name" value="2-AMINO-4-HYDROXY-6-HYDROXYMETHYLDIHYDROPTERIDINE PYROPHOSPHOKINASE"/>
    <property type="match status" value="1"/>
</dbReference>
<dbReference type="UniPathway" id="UPA00077">
    <property type="reaction ID" value="UER00155"/>
</dbReference>
<organism evidence="9 10">
    <name type="scientific">Aneurinibacillus soli</name>
    <dbReference type="NCBI Taxonomy" id="1500254"/>
    <lineage>
        <taxon>Bacteria</taxon>
        <taxon>Bacillati</taxon>
        <taxon>Bacillota</taxon>
        <taxon>Bacilli</taxon>
        <taxon>Bacillales</taxon>
        <taxon>Paenibacillaceae</taxon>
        <taxon>Aneurinibacillus group</taxon>
        <taxon>Aneurinibacillus</taxon>
    </lineage>
</organism>
<evidence type="ECO:0000313" key="9">
    <source>
        <dbReference type="EMBL" id="BAU26166.1"/>
    </source>
</evidence>
<keyword evidence="5" id="KW-0547">Nucleotide-binding</keyword>
<reference evidence="9 10" key="1">
    <citation type="submission" date="2015-12" db="EMBL/GenBank/DDBJ databases">
        <title>Genome sequence of Aneurinibacillus soli.</title>
        <authorList>
            <person name="Lee J.S."/>
            <person name="Lee K.C."/>
            <person name="Kim K.K."/>
            <person name="Lee B.W."/>
        </authorList>
    </citation>
    <scope>NUCLEOTIDE SEQUENCE [LARGE SCALE GENOMIC DNA]</scope>
    <source>
        <strain evidence="9 10">CB4</strain>
    </source>
</reference>
<dbReference type="PROSITE" id="PS00794">
    <property type="entry name" value="HPPK"/>
    <property type="match status" value="1"/>
</dbReference>
<keyword evidence="8" id="KW-0289">Folate biosynthesis</keyword>
<dbReference type="SUPFAM" id="SSF55083">
    <property type="entry name" value="6-hydroxymethyl-7,8-dihydropterin pyrophosphokinase, HPPK"/>
    <property type="match status" value="1"/>
</dbReference>
<comment type="catalytic activity">
    <reaction evidence="1">
        <text>6-hydroxymethyl-7,8-dihydropterin + ATP = (7,8-dihydropterin-6-yl)methyl diphosphate + AMP + H(+)</text>
        <dbReference type="Rhea" id="RHEA:11412"/>
        <dbReference type="ChEBI" id="CHEBI:15378"/>
        <dbReference type="ChEBI" id="CHEBI:30616"/>
        <dbReference type="ChEBI" id="CHEBI:44841"/>
        <dbReference type="ChEBI" id="CHEBI:72950"/>
        <dbReference type="ChEBI" id="CHEBI:456215"/>
        <dbReference type="EC" id="2.7.6.3"/>
    </reaction>
</comment>
<evidence type="ECO:0000256" key="5">
    <source>
        <dbReference type="ARBA" id="ARBA00022741"/>
    </source>
</evidence>
<dbReference type="Pfam" id="PF01288">
    <property type="entry name" value="HPPK"/>
    <property type="match status" value="1"/>
</dbReference>
<dbReference type="AlphaFoldDB" id="A0A0U5B3C1"/>
<dbReference type="KEGG" id="asoc:CB4_00271"/>
<evidence type="ECO:0000256" key="7">
    <source>
        <dbReference type="ARBA" id="ARBA00022840"/>
    </source>
</evidence>
<name>A0A0U5B3C1_9BACL</name>
<dbReference type="OrthoDB" id="9808041at2"/>
<evidence type="ECO:0000256" key="3">
    <source>
        <dbReference type="ARBA" id="ARBA00013253"/>
    </source>
</evidence>
<dbReference type="NCBIfam" id="TIGR01498">
    <property type="entry name" value="folK"/>
    <property type="match status" value="1"/>
</dbReference>
<protein>
    <recommendedName>
        <fullName evidence="3">2-amino-4-hydroxy-6-hydroxymethyldihydropteridine diphosphokinase</fullName>
        <ecNumber evidence="3">2.7.6.3</ecNumber>
    </recommendedName>
</protein>
<evidence type="ECO:0000256" key="4">
    <source>
        <dbReference type="ARBA" id="ARBA00022679"/>
    </source>
</evidence>
<dbReference type="GO" id="GO:0003848">
    <property type="term" value="F:2-amino-4-hydroxy-6-hydroxymethyldihydropteridine diphosphokinase activity"/>
    <property type="evidence" value="ECO:0007669"/>
    <property type="project" value="UniProtKB-EC"/>
</dbReference>
<dbReference type="CDD" id="cd00483">
    <property type="entry name" value="HPPK"/>
    <property type="match status" value="1"/>
</dbReference>
<gene>
    <name evidence="9" type="primary">sulD</name>
    <name evidence="9" type="ORF">CB4_00271</name>
</gene>
<keyword evidence="10" id="KW-1185">Reference proteome</keyword>
<keyword evidence="6" id="KW-0418">Kinase</keyword>
<evidence type="ECO:0000313" key="10">
    <source>
        <dbReference type="Proteomes" id="UP000217696"/>
    </source>
</evidence>
<accession>A0A0U5B3C1</accession>
<keyword evidence="7" id="KW-0067">ATP-binding</keyword>
<dbReference type="Gene3D" id="3.30.70.560">
    <property type="entry name" value="7,8-Dihydro-6-hydroxymethylpterin-pyrophosphokinase HPPK"/>
    <property type="match status" value="1"/>
</dbReference>
<dbReference type="GO" id="GO:0046656">
    <property type="term" value="P:folic acid biosynthetic process"/>
    <property type="evidence" value="ECO:0007669"/>
    <property type="project" value="UniProtKB-KW"/>
</dbReference>
<evidence type="ECO:0000256" key="6">
    <source>
        <dbReference type="ARBA" id="ARBA00022777"/>
    </source>
</evidence>
<dbReference type="Proteomes" id="UP000217696">
    <property type="component" value="Chromosome"/>
</dbReference>
<dbReference type="PANTHER" id="PTHR43071">
    <property type="entry name" value="2-AMINO-4-HYDROXY-6-HYDROXYMETHYLDIHYDROPTERIDINE PYROPHOSPHOKINASE"/>
    <property type="match status" value="1"/>
</dbReference>
<keyword evidence="4" id="KW-0808">Transferase</keyword>
<dbReference type="GO" id="GO:0046654">
    <property type="term" value="P:tetrahydrofolate biosynthetic process"/>
    <property type="evidence" value="ECO:0007669"/>
    <property type="project" value="UniProtKB-UniPathway"/>
</dbReference>
<comment type="pathway">
    <text evidence="2">Cofactor biosynthesis; tetrahydrofolate biosynthesis; 2-amino-4-hydroxy-6-hydroxymethyl-7,8-dihydropteridine diphosphate from 7,8-dihydroneopterin triphosphate: step 4/4.</text>
</comment>
<dbReference type="GO" id="GO:0016301">
    <property type="term" value="F:kinase activity"/>
    <property type="evidence" value="ECO:0007669"/>
    <property type="project" value="UniProtKB-KW"/>
</dbReference>
<dbReference type="EMBL" id="AP017312">
    <property type="protein sequence ID" value="BAU26166.1"/>
    <property type="molecule type" value="Genomic_DNA"/>
</dbReference>
<dbReference type="RefSeq" id="WP_096463236.1">
    <property type="nucleotide sequence ID" value="NZ_AP017312.1"/>
</dbReference>
<proteinExistence type="predicted"/>
<evidence type="ECO:0000256" key="1">
    <source>
        <dbReference type="ARBA" id="ARBA00000198"/>
    </source>
</evidence>
<dbReference type="GO" id="GO:0005524">
    <property type="term" value="F:ATP binding"/>
    <property type="evidence" value="ECO:0007669"/>
    <property type="project" value="UniProtKB-KW"/>
</dbReference>
<dbReference type="InterPro" id="IPR035907">
    <property type="entry name" value="Hppk_sf"/>
</dbReference>
<evidence type="ECO:0000256" key="2">
    <source>
        <dbReference type="ARBA" id="ARBA00005051"/>
    </source>
</evidence>